<dbReference type="AlphaFoldDB" id="A0A1Y1YGK6"/>
<reference evidence="6 7" key="1">
    <citation type="submission" date="2016-07" db="EMBL/GenBank/DDBJ databases">
        <title>Pervasive Adenine N6-methylation of Active Genes in Fungi.</title>
        <authorList>
            <consortium name="DOE Joint Genome Institute"/>
            <person name="Mondo S.J."/>
            <person name="Dannebaum R.O."/>
            <person name="Kuo R.C."/>
            <person name="Labutti K."/>
            <person name="Haridas S."/>
            <person name="Kuo A."/>
            <person name="Salamov A."/>
            <person name="Ahrendt S.R."/>
            <person name="Lipzen A."/>
            <person name="Sullivan W."/>
            <person name="Andreopoulos W.B."/>
            <person name="Clum A."/>
            <person name="Lindquist E."/>
            <person name="Daum C."/>
            <person name="Ramamoorthy G.K."/>
            <person name="Gryganskyi A."/>
            <person name="Culley D."/>
            <person name="Magnuson J.K."/>
            <person name="James T.Y."/>
            <person name="O'Malley M.A."/>
            <person name="Stajich J.E."/>
            <person name="Spatafora J.W."/>
            <person name="Visel A."/>
            <person name="Grigoriev I.V."/>
        </authorList>
    </citation>
    <scope>NUCLEOTIDE SEQUENCE [LARGE SCALE GENOMIC DNA]</scope>
    <source>
        <strain evidence="6 7">CBS 931.73</strain>
    </source>
</reference>
<dbReference type="InParanoid" id="A0A1Y1YGK6"/>
<feature type="domain" description="TLDc" evidence="5">
    <location>
        <begin position="1"/>
        <end position="152"/>
    </location>
</feature>
<dbReference type="InterPro" id="IPR006571">
    <property type="entry name" value="TLDc_dom"/>
</dbReference>
<evidence type="ECO:0000256" key="2">
    <source>
        <dbReference type="ARBA" id="ARBA00009540"/>
    </source>
</evidence>
<dbReference type="GO" id="GO:0006979">
    <property type="term" value="P:response to oxidative stress"/>
    <property type="evidence" value="ECO:0007669"/>
    <property type="project" value="TreeGrafter"/>
</dbReference>
<dbReference type="Pfam" id="PF07534">
    <property type="entry name" value="TLD"/>
    <property type="match status" value="1"/>
</dbReference>
<evidence type="ECO:0000256" key="3">
    <source>
        <dbReference type="ARBA" id="ARBA00023128"/>
    </source>
</evidence>
<dbReference type="PANTHER" id="PTHR23354:SF62">
    <property type="entry name" value="MUSTARD, ISOFORM V"/>
    <property type="match status" value="1"/>
</dbReference>
<protein>
    <recommendedName>
        <fullName evidence="4">Oxidation resistance protein 1</fullName>
    </recommendedName>
</protein>
<dbReference type="OrthoDB" id="26679at2759"/>
<evidence type="ECO:0000256" key="4">
    <source>
        <dbReference type="ARBA" id="ARBA00040604"/>
    </source>
</evidence>
<dbReference type="GO" id="GO:0005739">
    <property type="term" value="C:mitochondrion"/>
    <property type="evidence" value="ECO:0007669"/>
    <property type="project" value="UniProtKB-SubCell"/>
</dbReference>
<proteinExistence type="inferred from homology"/>
<dbReference type="PROSITE" id="PS51886">
    <property type="entry name" value="TLDC"/>
    <property type="match status" value="1"/>
</dbReference>
<keyword evidence="7" id="KW-1185">Reference proteome</keyword>
<keyword evidence="3" id="KW-0496">Mitochondrion</keyword>
<dbReference type="Proteomes" id="UP000193498">
    <property type="component" value="Unassembled WGS sequence"/>
</dbReference>
<accession>A0A1Y1YGK6</accession>
<name>A0A1Y1YGK6_9FUNG</name>
<dbReference type="EMBL" id="MCFE01000139">
    <property type="protein sequence ID" value="ORX97117.1"/>
    <property type="molecule type" value="Genomic_DNA"/>
</dbReference>
<organism evidence="6 7">
    <name type="scientific">Basidiobolus meristosporus CBS 931.73</name>
    <dbReference type="NCBI Taxonomy" id="1314790"/>
    <lineage>
        <taxon>Eukaryota</taxon>
        <taxon>Fungi</taxon>
        <taxon>Fungi incertae sedis</taxon>
        <taxon>Zoopagomycota</taxon>
        <taxon>Entomophthoromycotina</taxon>
        <taxon>Basidiobolomycetes</taxon>
        <taxon>Basidiobolales</taxon>
        <taxon>Basidiobolaceae</taxon>
        <taxon>Basidiobolus</taxon>
    </lineage>
</organism>
<dbReference type="SMART" id="SM00584">
    <property type="entry name" value="TLDc"/>
    <property type="match status" value="1"/>
</dbReference>
<gene>
    <name evidence="6" type="ORF">K493DRAFT_216380</name>
</gene>
<evidence type="ECO:0000256" key="1">
    <source>
        <dbReference type="ARBA" id="ARBA00004173"/>
    </source>
</evidence>
<comment type="similarity">
    <text evidence="2">Belongs to the OXR1 family.</text>
</comment>
<evidence type="ECO:0000313" key="7">
    <source>
        <dbReference type="Proteomes" id="UP000193498"/>
    </source>
</evidence>
<dbReference type="PANTHER" id="PTHR23354">
    <property type="entry name" value="NUCLEOLAR PROTEIN 7/ESTROGEN RECEPTOR COACTIVATOR-RELATED"/>
    <property type="match status" value="1"/>
</dbReference>
<dbReference type="GO" id="GO:0005634">
    <property type="term" value="C:nucleus"/>
    <property type="evidence" value="ECO:0007669"/>
    <property type="project" value="TreeGrafter"/>
</dbReference>
<comment type="caution">
    <text evidence="6">The sequence shown here is derived from an EMBL/GenBank/DDBJ whole genome shotgun (WGS) entry which is preliminary data.</text>
</comment>
<evidence type="ECO:0000259" key="5">
    <source>
        <dbReference type="PROSITE" id="PS51886"/>
    </source>
</evidence>
<dbReference type="FunCoup" id="A0A1Y1YGK6">
    <property type="interactions" value="316"/>
</dbReference>
<evidence type="ECO:0000313" key="6">
    <source>
        <dbReference type="EMBL" id="ORX97117.1"/>
    </source>
</evidence>
<sequence length="153" mass="17384">RTKRLEPSWKLLYSIDQHGASIHTMYKKLRDYEGSIILALKDNEDNTFGAYLSEPFQPHPGFYGNGECFLWKMTNASLSEPEIKVYTSSGENGYYILSDLGFIAVGSSDGKYGLWLDDQFEKGVTNRCSTFDNDPLTIPKFTCIELEIWGISK</sequence>
<comment type="subcellular location">
    <subcellularLocation>
        <location evidence="1">Mitochondrion</location>
    </subcellularLocation>
</comment>
<feature type="non-terminal residue" evidence="6">
    <location>
        <position position="1"/>
    </location>
</feature>